<dbReference type="PANTHER" id="PTHR32315">
    <property type="entry name" value="ADENINE PHOSPHORIBOSYLTRANSFERASE"/>
    <property type="match status" value="1"/>
</dbReference>
<evidence type="ECO:0000256" key="10">
    <source>
        <dbReference type="ARBA" id="ARBA00031082"/>
    </source>
</evidence>
<dbReference type="STRING" id="1265.SAMN02910280_0470"/>
<dbReference type="GO" id="GO:0005737">
    <property type="term" value="C:cytoplasm"/>
    <property type="evidence" value="ECO:0007669"/>
    <property type="project" value="UniProtKB-ARBA"/>
</dbReference>
<keyword evidence="7 15" id="KW-0547">Nucleotide-binding</keyword>
<keyword evidence="9 15" id="KW-0342">GTP-binding</keyword>
<feature type="binding site" evidence="15">
    <location>
        <position position="200"/>
    </location>
    <ligand>
        <name>5-phospho-alpha-D-ribose 1-diphosphate</name>
        <dbReference type="ChEBI" id="CHEBI:58017"/>
    </ligand>
</feature>
<keyword evidence="8 15" id="KW-0460">Magnesium</keyword>
<evidence type="ECO:0000256" key="3">
    <source>
        <dbReference type="ARBA" id="ARBA00011894"/>
    </source>
</evidence>
<evidence type="ECO:0000256" key="2">
    <source>
        <dbReference type="ARBA" id="ARBA00009516"/>
    </source>
</evidence>
<dbReference type="GO" id="GO:0006223">
    <property type="term" value="P:uracil salvage"/>
    <property type="evidence" value="ECO:0007669"/>
    <property type="project" value="InterPro"/>
</dbReference>
<comment type="cofactor">
    <cofactor evidence="15">
        <name>Mg(2+)</name>
        <dbReference type="ChEBI" id="CHEBI:18420"/>
    </cofactor>
    <text evidence="15">Binds 1 Mg(2+) ion per subunit. The magnesium is bound as Mg-PRPP.</text>
</comment>
<evidence type="ECO:0000256" key="4">
    <source>
        <dbReference type="ARBA" id="ARBA00022533"/>
    </source>
</evidence>
<dbReference type="GO" id="GO:0005525">
    <property type="term" value="F:GTP binding"/>
    <property type="evidence" value="ECO:0007669"/>
    <property type="project" value="UniProtKB-KW"/>
</dbReference>
<dbReference type="UniPathway" id="UPA00574">
    <property type="reaction ID" value="UER00636"/>
</dbReference>
<evidence type="ECO:0000256" key="5">
    <source>
        <dbReference type="ARBA" id="ARBA00022676"/>
    </source>
</evidence>
<keyword evidence="6 15" id="KW-0808">Transferase</keyword>
<dbReference type="AlphaFoldDB" id="A0A315XYZ5"/>
<evidence type="ECO:0000256" key="11">
    <source>
        <dbReference type="ARBA" id="ARBA00052919"/>
    </source>
</evidence>
<dbReference type="EMBL" id="QGDI01000005">
    <property type="protein sequence ID" value="PWJ12953.1"/>
    <property type="molecule type" value="Genomic_DNA"/>
</dbReference>
<comment type="activity regulation">
    <text evidence="15">Allosterically activated by GTP.</text>
</comment>
<evidence type="ECO:0000256" key="13">
    <source>
        <dbReference type="ARBA" id="ARBA00072146"/>
    </source>
</evidence>
<feature type="binding site" evidence="15">
    <location>
        <begin position="199"/>
        <end position="201"/>
    </location>
    <ligand>
        <name>uracil</name>
        <dbReference type="ChEBI" id="CHEBI:17568"/>
    </ligand>
</feature>
<feature type="binding site" evidence="15">
    <location>
        <position position="79"/>
    </location>
    <ligand>
        <name>5-phospho-alpha-D-ribose 1-diphosphate</name>
        <dbReference type="ChEBI" id="CHEBI:58017"/>
    </ligand>
</feature>
<dbReference type="Proteomes" id="UP000245720">
    <property type="component" value="Unassembled WGS sequence"/>
</dbReference>
<dbReference type="NCBIfam" id="TIGR01091">
    <property type="entry name" value="upp"/>
    <property type="match status" value="1"/>
</dbReference>
<sequence length="209" mass="22987">MAELHIIDHPLVQHKISLLRDKNTGTKEFRELVSEIAMFICYEATRDLPLKEIELETPLAVAKTKIISGRKLAFIPILRAGLGMVEGVTTLVPAAKIGHIGLFRDPVTKEPVKYYAKMPDDINERDAIIVDPMLATGNSAVAAITELKNLGVKHIKFMCIICSPEGVEAIQKAHPDVEIYAGVMDEKLNEDKYIVPGVGDAGDRIFGTK</sequence>
<dbReference type="SUPFAM" id="SSF53271">
    <property type="entry name" value="PRTase-like"/>
    <property type="match status" value="1"/>
</dbReference>
<evidence type="ECO:0000256" key="8">
    <source>
        <dbReference type="ARBA" id="ARBA00022842"/>
    </source>
</evidence>
<dbReference type="InterPro" id="IPR000836">
    <property type="entry name" value="PRTase_dom"/>
</dbReference>
<evidence type="ECO:0000256" key="1">
    <source>
        <dbReference type="ARBA" id="ARBA00005180"/>
    </source>
</evidence>
<dbReference type="RefSeq" id="WP_109726246.1">
    <property type="nucleotide sequence ID" value="NZ_CACYST010000069.1"/>
</dbReference>
<evidence type="ECO:0000256" key="6">
    <source>
        <dbReference type="ARBA" id="ARBA00022679"/>
    </source>
</evidence>
<name>A0A315XYZ5_RUMFL</name>
<comment type="pathway">
    <text evidence="1 15">Pyrimidine metabolism; UMP biosynthesis via salvage pathway; UMP from uracil: step 1/1.</text>
</comment>
<evidence type="ECO:0000256" key="15">
    <source>
        <dbReference type="HAMAP-Rule" id="MF_01218"/>
    </source>
</evidence>
<evidence type="ECO:0000256" key="9">
    <source>
        <dbReference type="ARBA" id="ARBA00023134"/>
    </source>
</evidence>
<dbReference type="Gene3D" id="3.40.50.2020">
    <property type="match status" value="1"/>
</dbReference>
<evidence type="ECO:0000313" key="18">
    <source>
        <dbReference type="Proteomes" id="UP000245720"/>
    </source>
</evidence>
<keyword evidence="5 15" id="KW-0328">Glycosyltransferase</keyword>
<dbReference type="GO" id="GO:0000287">
    <property type="term" value="F:magnesium ion binding"/>
    <property type="evidence" value="ECO:0007669"/>
    <property type="project" value="UniProtKB-UniRule"/>
</dbReference>
<gene>
    <name evidence="15" type="primary">upp</name>
    <name evidence="17" type="ORF">IE37_01450</name>
</gene>
<dbReference type="OrthoDB" id="9781675at2"/>
<comment type="similarity">
    <text evidence="2 15">Belongs to the UPRTase family.</text>
</comment>
<dbReference type="EC" id="2.4.2.9" evidence="3 15"/>
<comment type="function">
    <text evidence="12 15">Catalyzes the conversion of uracil and 5-phospho-alpha-D-ribose 1-diphosphate (PRPP) to UMP and diphosphate.</text>
</comment>
<organism evidence="17 18">
    <name type="scientific">Ruminococcus flavefaciens</name>
    <dbReference type="NCBI Taxonomy" id="1265"/>
    <lineage>
        <taxon>Bacteria</taxon>
        <taxon>Bacillati</taxon>
        <taxon>Bacillota</taxon>
        <taxon>Clostridia</taxon>
        <taxon>Eubacteriales</taxon>
        <taxon>Oscillospiraceae</taxon>
        <taxon>Ruminococcus</taxon>
    </lineage>
</organism>
<feature type="domain" description="Phosphoribosyltransferase" evidence="16">
    <location>
        <begin position="7"/>
        <end position="208"/>
    </location>
</feature>
<dbReference type="CDD" id="cd06223">
    <property type="entry name" value="PRTases_typeI"/>
    <property type="match status" value="1"/>
</dbReference>
<evidence type="ECO:0000256" key="14">
    <source>
        <dbReference type="ARBA" id="ARBA00079807"/>
    </source>
</evidence>
<dbReference type="FunFam" id="3.40.50.2020:FF:000003">
    <property type="entry name" value="Uracil phosphoribosyltransferase"/>
    <property type="match status" value="1"/>
</dbReference>
<reference evidence="17 18" key="1">
    <citation type="submission" date="2018-05" db="EMBL/GenBank/DDBJ databases">
        <title>The Hungate 1000. A catalogue of reference genomes from the rumen microbiome.</title>
        <authorList>
            <person name="Kelly W."/>
        </authorList>
    </citation>
    <scope>NUCLEOTIDE SEQUENCE [LARGE SCALE GENOMIC DNA]</scope>
    <source>
        <strain evidence="17 18">SAb67</strain>
    </source>
</reference>
<dbReference type="InterPro" id="IPR050054">
    <property type="entry name" value="UPRTase/APRTase"/>
</dbReference>
<keyword evidence="4 15" id="KW-0021">Allosteric enzyme</keyword>
<dbReference type="InterPro" id="IPR034332">
    <property type="entry name" value="Upp_B"/>
</dbReference>
<dbReference type="GO" id="GO:0004845">
    <property type="term" value="F:uracil phosphoribosyltransferase activity"/>
    <property type="evidence" value="ECO:0007669"/>
    <property type="project" value="UniProtKB-UniRule"/>
</dbReference>
<evidence type="ECO:0000259" key="16">
    <source>
        <dbReference type="Pfam" id="PF14681"/>
    </source>
</evidence>
<dbReference type="NCBIfam" id="NF001097">
    <property type="entry name" value="PRK00129.1"/>
    <property type="match status" value="1"/>
</dbReference>
<protein>
    <recommendedName>
        <fullName evidence="13 15">Uracil phosphoribosyltransferase</fullName>
        <ecNumber evidence="3 15">2.4.2.9</ecNumber>
    </recommendedName>
    <alternativeName>
        <fullName evidence="10 15">UMP pyrophosphorylase</fullName>
    </alternativeName>
    <alternativeName>
        <fullName evidence="14 15">UPRTase</fullName>
    </alternativeName>
</protein>
<evidence type="ECO:0000313" key="17">
    <source>
        <dbReference type="EMBL" id="PWJ12953.1"/>
    </source>
</evidence>
<dbReference type="GO" id="GO:0044206">
    <property type="term" value="P:UMP salvage"/>
    <property type="evidence" value="ECO:0007669"/>
    <property type="project" value="UniProtKB-UniRule"/>
</dbReference>
<dbReference type="HAMAP" id="MF_01218_B">
    <property type="entry name" value="Upp_B"/>
    <property type="match status" value="1"/>
</dbReference>
<accession>A0A315XYZ5</accession>
<dbReference type="PANTHER" id="PTHR32315:SF4">
    <property type="entry name" value="URACIL PHOSPHORIBOSYLTRANSFERASE, CHLOROPLASTIC"/>
    <property type="match status" value="1"/>
</dbReference>
<proteinExistence type="inferred from homology"/>
<dbReference type="InterPro" id="IPR005765">
    <property type="entry name" value="UPRT"/>
</dbReference>
<feature type="binding site" evidence="15">
    <location>
        <position position="104"/>
    </location>
    <ligand>
        <name>5-phospho-alpha-D-ribose 1-diphosphate</name>
        <dbReference type="ChEBI" id="CHEBI:58017"/>
    </ligand>
</feature>
<dbReference type="Pfam" id="PF14681">
    <property type="entry name" value="UPRTase"/>
    <property type="match status" value="1"/>
</dbReference>
<evidence type="ECO:0000256" key="7">
    <source>
        <dbReference type="ARBA" id="ARBA00022741"/>
    </source>
</evidence>
<feature type="binding site" evidence="15">
    <location>
        <position position="194"/>
    </location>
    <ligand>
        <name>uracil</name>
        <dbReference type="ChEBI" id="CHEBI:17568"/>
    </ligand>
</feature>
<feature type="binding site" evidence="15">
    <location>
        <begin position="131"/>
        <end position="139"/>
    </location>
    <ligand>
        <name>5-phospho-alpha-D-ribose 1-diphosphate</name>
        <dbReference type="ChEBI" id="CHEBI:58017"/>
    </ligand>
</feature>
<evidence type="ECO:0000256" key="12">
    <source>
        <dbReference type="ARBA" id="ARBA00056901"/>
    </source>
</evidence>
<dbReference type="InterPro" id="IPR029057">
    <property type="entry name" value="PRTase-like"/>
</dbReference>
<comment type="catalytic activity">
    <reaction evidence="11 15">
        <text>UMP + diphosphate = 5-phospho-alpha-D-ribose 1-diphosphate + uracil</text>
        <dbReference type="Rhea" id="RHEA:13017"/>
        <dbReference type="ChEBI" id="CHEBI:17568"/>
        <dbReference type="ChEBI" id="CHEBI:33019"/>
        <dbReference type="ChEBI" id="CHEBI:57865"/>
        <dbReference type="ChEBI" id="CHEBI:58017"/>
        <dbReference type="EC" id="2.4.2.9"/>
    </reaction>
</comment>
<comment type="caution">
    <text evidence="17">The sequence shown here is derived from an EMBL/GenBank/DDBJ whole genome shotgun (WGS) entry which is preliminary data.</text>
</comment>